<evidence type="ECO:0000313" key="2">
    <source>
        <dbReference type="EMBL" id="KAK3170600.1"/>
    </source>
</evidence>
<organism evidence="2 3">
    <name type="scientific">Lepraria neglecta</name>
    <dbReference type="NCBI Taxonomy" id="209136"/>
    <lineage>
        <taxon>Eukaryota</taxon>
        <taxon>Fungi</taxon>
        <taxon>Dikarya</taxon>
        <taxon>Ascomycota</taxon>
        <taxon>Pezizomycotina</taxon>
        <taxon>Lecanoromycetes</taxon>
        <taxon>OSLEUM clade</taxon>
        <taxon>Lecanoromycetidae</taxon>
        <taxon>Lecanorales</taxon>
        <taxon>Lecanorineae</taxon>
        <taxon>Stereocaulaceae</taxon>
        <taxon>Lepraria</taxon>
    </lineage>
</organism>
<accession>A0AAD9Z2Z8</accession>
<feature type="transmembrane region" description="Helical" evidence="1">
    <location>
        <begin position="175"/>
        <end position="199"/>
    </location>
</feature>
<dbReference type="AlphaFoldDB" id="A0AAD9Z2Z8"/>
<evidence type="ECO:0000313" key="3">
    <source>
        <dbReference type="Proteomes" id="UP001276659"/>
    </source>
</evidence>
<keyword evidence="1" id="KW-0812">Transmembrane</keyword>
<dbReference type="InterPro" id="IPR036259">
    <property type="entry name" value="MFS_trans_sf"/>
</dbReference>
<feature type="transmembrane region" description="Helical" evidence="1">
    <location>
        <begin position="81"/>
        <end position="99"/>
    </location>
</feature>
<dbReference type="Gene3D" id="1.20.1250.20">
    <property type="entry name" value="MFS general substrate transporter like domains"/>
    <property type="match status" value="1"/>
</dbReference>
<dbReference type="SUPFAM" id="SSF103473">
    <property type="entry name" value="MFS general substrate transporter"/>
    <property type="match status" value="1"/>
</dbReference>
<name>A0AAD9Z2Z8_9LECA</name>
<keyword evidence="3" id="KW-1185">Reference proteome</keyword>
<sequence length="217" mass="24196">MSGVTSSNFGAFHTDDFRIDGFVHDGPYCEVPIEVLPHVITDEGDSEEPPDGGVLAWLHSYGVFQAYYETVLLPHESSATIAWIGSTQVFLLFFMSIVVSPLVDKGLFGLCFHGGGMVFPAVTQQLVTKIGFPWTVRVIALIVLVTIIPAQIVVRERKGWKRKASPSMDWTMFRDIPYLLMAAGLFFVLWGIYFGFYYVRLNSPLNTSPTSLPNVDH</sequence>
<reference evidence="2" key="1">
    <citation type="submission" date="2022-11" db="EMBL/GenBank/DDBJ databases">
        <title>Chromosomal genome sequence assembly and mating type (MAT) locus characterization of the leprose asexual lichenized fungus Lepraria neglecta (Nyl.) Erichsen.</title>
        <authorList>
            <person name="Allen J.L."/>
            <person name="Pfeffer B."/>
        </authorList>
    </citation>
    <scope>NUCLEOTIDE SEQUENCE</scope>
    <source>
        <strain evidence="2">Allen 5258</strain>
    </source>
</reference>
<feature type="transmembrane region" description="Helical" evidence="1">
    <location>
        <begin position="106"/>
        <end position="122"/>
    </location>
</feature>
<keyword evidence="1" id="KW-0472">Membrane</keyword>
<protein>
    <submittedName>
        <fullName evidence="2">Uncharacterized protein</fullName>
    </submittedName>
</protein>
<evidence type="ECO:0000256" key="1">
    <source>
        <dbReference type="SAM" id="Phobius"/>
    </source>
</evidence>
<feature type="transmembrane region" description="Helical" evidence="1">
    <location>
        <begin position="134"/>
        <end position="154"/>
    </location>
</feature>
<proteinExistence type="predicted"/>
<gene>
    <name evidence="2" type="ORF">OEA41_002681</name>
</gene>
<dbReference type="EMBL" id="JASNWA010000008">
    <property type="protein sequence ID" value="KAK3170600.1"/>
    <property type="molecule type" value="Genomic_DNA"/>
</dbReference>
<keyword evidence="1" id="KW-1133">Transmembrane helix</keyword>
<comment type="caution">
    <text evidence="2">The sequence shown here is derived from an EMBL/GenBank/DDBJ whole genome shotgun (WGS) entry which is preliminary data.</text>
</comment>
<dbReference type="Proteomes" id="UP001276659">
    <property type="component" value="Unassembled WGS sequence"/>
</dbReference>